<evidence type="ECO:0000313" key="1">
    <source>
        <dbReference type="EMBL" id="MEJ8656985.1"/>
    </source>
</evidence>
<sequence length="88" mass="9485">MARTTCTQRLVILTASTALAAGGALIPSSAFAAPAPQIGAVSAKAPTFDHHDKRDRNGERKREKTKIVFKTGKTKIVIVVEKKTVKKR</sequence>
<dbReference type="EMBL" id="JBBKAI010000002">
    <property type="protein sequence ID" value="MEJ8656985.1"/>
    <property type="molecule type" value="Genomic_DNA"/>
</dbReference>
<organism evidence="1 2">
    <name type="scientific">Streptomyces pratisoli</name>
    <dbReference type="NCBI Taxonomy" id="3139917"/>
    <lineage>
        <taxon>Bacteria</taxon>
        <taxon>Bacillati</taxon>
        <taxon>Actinomycetota</taxon>
        <taxon>Actinomycetes</taxon>
        <taxon>Kitasatosporales</taxon>
        <taxon>Streptomycetaceae</taxon>
        <taxon>Streptomyces</taxon>
    </lineage>
</organism>
<dbReference type="Proteomes" id="UP001375539">
    <property type="component" value="Unassembled WGS sequence"/>
</dbReference>
<proteinExistence type="predicted"/>
<reference evidence="1" key="1">
    <citation type="submission" date="2024-03" db="EMBL/GenBank/DDBJ databases">
        <title>Novel Streptomyces species of biotechnological and ecological value are a feature of Machair soil.</title>
        <authorList>
            <person name="Prole J.R."/>
            <person name="Goodfellow M."/>
            <person name="Allenby N."/>
            <person name="Ward A.C."/>
        </authorList>
    </citation>
    <scope>NUCLEOTIDE SEQUENCE</scope>
    <source>
        <strain evidence="1">MS1.AVA.4</strain>
    </source>
</reference>
<name>A0ACC6QFA7_9ACTN</name>
<accession>A0ACC6QFA7</accession>
<keyword evidence="2" id="KW-1185">Reference proteome</keyword>
<gene>
    <name evidence="1" type="ORF">WKI58_10670</name>
</gene>
<protein>
    <submittedName>
        <fullName evidence="1">Uncharacterized protein</fullName>
    </submittedName>
</protein>
<evidence type="ECO:0000313" key="2">
    <source>
        <dbReference type="Proteomes" id="UP001375539"/>
    </source>
</evidence>
<comment type="caution">
    <text evidence="1">The sequence shown here is derived from an EMBL/GenBank/DDBJ whole genome shotgun (WGS) entry which is preliminary data.</text>
</comment>